<dbReference type="AlphaFoldDB" id="A0A834GBU3"/>
<gene>
    <name evidence="1" type="ORF">RHSIM_Rhsim10G0184800</name>
</gene>
<organism evidence="1 2">
    <name type="scientific">Rhododendron simsii</name>
    <name type="common">Sims's rhododendron</name>
    <dbReference type="NCBI Taxonomy" id="118357"/>
    <lineage>
        <taxon>Eukaryota</taxon>
        <taxon>Viridiplantae</taxon>
        <taxon>Streptophyta</taxon>
        <taxon>Embryophyta</taxon>
        <taxon>Tracheophyta</taxon>
        <taxon>Spermatophyta</taxon>
        <taxon>Magnoliopsida</taxon>
        <taxon>eudicotyledons</taxon>
        <taxon>Gunneridae</taxon>
        <taxon>Pentapetalae</taxon>
        <taxon>asterids</taxon>
        <taxon>Ericales</taxon>
        <taxon>Ericaceae</taxon>
        <taxon>Ericoideae</taxon>
        <taxon>Rhodoreae</taxon>
        <taxon>Rhododendron</taxon>
    </lineage>
</organism>
<dbReference type="Proteomes" id="UP000626092">
    <property type="component" value="Unassembled WGS sequence"/>
</dbReference>
<dbReference type="OrthoDB" id="591557at2759"/>
<dbReference type="PANTHER" id="PTHR35546:SF134">
    <property type="entry name" value="F-BOX ASSOCIATED DOMAIN-CONTAINING PROTEIN"/>
    <property type="match status" value="1"/>
</dbReference>
<reference evidence="1" key="1">
    <citation type="submission" date="2019-11" db="EMBL/GenBank/DDBJ databases">
        <authorList>
            <person name="Liu Y."/>
            <person name="Hou J."/>
            <person name="Li T.-Q."/>
            <person name="Guan C.-H."/>
            <person name="Wu X."/>
            <person name="Wu H.-Z."/>
            <person name="Ling F."/>
            <person name="Zhang R."/>
            <person name="Shi X.-G."/>
            <person name="Ren J.-P."/>
            <person name="Chen E.-F."/>
            <person name="Sun J.-M."/>
        </authorList>
    </citation>
    <scope>NUCLEOTIDE SEQUENCE</scope>
    <source>
        <strain evidence="1">Adult_tree_wgs_1</strain>
        <tissue evidence="1">Leaves</tissue>
    </source>
</reference>
<sequence>MLCSTFDTFNGIKKNYFICNLTTQKFAVFPTPVVSESYSEFGSYLVFDPKKSPHYRVVVFNCSYDWNTFQLDVYSSESASWKSQILFPEIRFHNRKGIHAAVWNEELIMMRCDCGSNWETCAKHDHFYIRFDIDAEKLTTTRVPFLDSNLSQGAMYFGECTGRLLLVQRSWNDPADQLEVLEMMDGENSFRWNIKYVVDLTPFILQSRRSFKFVVIGVMNMGANENDLGVVLYIRGKVVQYNIECKTWKVLCDLPRGDFSAGLRPHYEGSFRFIESLTPV</sequence>
<dbReference type="EMBL" id="WJXA01000010">
    <property type="protein sequence ID" value="KAF7130654.1"/>
    <property type="molecule type" value="Genomic_DNA"/>
</dbReference>
<dbReference type="InterPro" id="IPR055290">
    <property type="entry name" value="At3g26010-like"/>
</dbReference>
<evidence type="ECO:0000313" key="2">
    <source>
        <dbReference type="Proteomes" id="UP000626092"/>
    </source>
</evidence>
<name>A0A834GBU3_RHOSS</name>
<evidence type="ECO:0000313" key="1">
    <source>
        <dbReference type="EMBL" id="KAF7130654.1"/>
    </source>
</evidence>
<dbReference type="PANTHER" id="PTHR35546">
    <property type="entry name" value="F-BOX PROTEIN INTERACTION DOMAIN PROTEIN-RELATED"/>
    <property type="match status" value="1"/>
</dbReference>
<protein>
    <recommendedName>
        <fullName evidence="3">F-box associated domain-containing protein</fullName>
    </recommendedName>
</protein>
<accession>A0A834GBU3</accession>
<keyword evidence="2" id="KW-1185">Reference proteome</keyword>
<evidence type="ECO:0008006" key="3">
    <source>
        <dbReference type="Google" id="ProtNLM"/>
    </source>
</evidence>
<comment type="caution">
    <text evidence="1">The sequence shown here is derived from an EMBL/GenBank/DDBJ whole genome shotgun (WGS) entry which is preliminary data.</text>
</comment>
<proteinExistence type="predicted"/>